<dbReference type="InterPro" id="IPR011989">
    <property type="entry name" value="ARM-like"/>
</dbReference>
<keyword evidence="9" id="KW-1185">Reference proteome</keyword>
<evidence type="ECO:0000256" key="4">
    <source>
        <dbReference type="PROSITE-ProRule" id="PRU00433"/>
    </source>
</evidence>
<dbReference type="InterPro" id="IPR036909">
    <property type="entry name" value="Cyt_c-like_dom_sf"/>
</dbReference>
<keyword evidence="1 4" id="KW-0349">Heme</keyword>
<feature type="signal peptide" evidence="5">
    <location>
        <begin position="1"/>
        <end position="22"/>
    </location>
</feature>
<dbReference type="GO" id="GO:0020037">
    <property type="term" value="F:heme binding"/>
    <property type="evidence" value="ECO:0007669"/>
    <property type="project" value="InterPro"/>
</dbReference>
<gene>
    <name evidence="8" type="ORF">GCM10007100_25070</name>
</gene>
<dbReference type="Gene3D" id="2.120.10.30">
    <property type="entry name" value="TolB, C-terminal domain"/>
    <property type="match status" value="1"/>
</dbReference>
<feature type="domain" description="Cytochrome c" evidence="7">
    <location>
        <begin position="608"/>
        <end position="702"/>
    </location>
</feature>
<dbReference type="AlphaFoldDB" id="A0A918TQ25"/>
<dbReference type="InterPro" id="IPR055557">
    <property type="entry name" value="DUF7133"/>
</dbReference>
<dbReference type="InterPro" id="IPR011042">
    <property type="entry name" value="6-blade_b-propeller_TolB-like"/>
</dbReference>
<dbReference type="Proteomes" id="UP000644507">
    <property type="component" value="Unassembled WGS sequence"/>
</dbReference>
<dbReference type="PANTHER" id="PTHR33546">
    <property type="entry name" value="LARGE, MULTIFUNCTIONAL SECRETED PROTEIN-RELATED"/>
    <property type="match status" value="1"/>
</dbReference>
<dbReference type="SUPFAM" id="SSF50952">
    <property type="entry name" value="Soluble quinoprotein glucose dehydrogenase"/>
    <property type="match status" value="1"/>
</dbReference>
<dbReference type="Pfam" id="PF00034">
    <property type="entry name" value="Cytochrom_C"/>
    <property type="match status" value="1"/>
</dbReference>
<dbReference type="Pfam" id="PF00754">
    <property type="entry name" value="F5_F8_type_C"/>
    <property type="match status" value="1"/>
</dbReference>
<dbReference type="Gene3D" id="2.60.120.260">
    <property type="entry name" value="Galactose-binding domain-like"/>
    <property type="match status" value="1"/>
</dbReference>
<protein>
    <recommendedName>
        <fullName evidence="10">Protein containing Coagulation factor 5/8 type</fullName>
    </recommendedName>
</protein>
<feature type="domain" description="F5/8 type C" evidence="6">
    <location>
        <begin position="729"/>
        <end position="869"/>
    </location>
</feature>
<dbReference type="InterPro" id="IPR008979">
    <property type="entry name" value="Galactose-bd-like_sf"/>
</dbReference>
<dbReference type="GO" id="GO:0046872">
    <property type="term" value="F:metal ion binding"/>
    <property type="evidence" value="ECO:0007669"/>
    <property type="project" value="UniProtKB-KW"/>
</dbReference>
<dbReference type="InterPro" id="IPR011041">
    <property type="entry name" value="Quinoprot_gluc/sorb_DH_b-prop"/>
</dbReference>
<keyword evidence="5" id="KW-0732">Signal</keyword>
<dbReference type="EMBL" id="BMXI01000010">
    <property type="protein sequence ID" value="GHC57164.1"/>
    <property type="molecule type" value="Genomic_DNA"/>
</dbReference>
<feature type="chain" id="PRO_5036793132" description="Protein containing Coagulation factor 5/8 type" evidence="5">
    <location>
        <begin position="23"/>
        <end position="869"/>
    </location>
</feature>
<reference evidence="8" key="2">
    <citation type="submission" date="2020-09" db="EMBL/GenBank/DDBJ databases">
        <authorList>
            <person name="Sun Q."/>
            <person name="Kim S."/>
        </authorList>
    </citation>
    <scope>NUCLEOTIDE SEQUENCE</scope>
    <source>
        <strain evidence="8">KCTC 12988</strain>
    </source>
</reference>
<evidence type="ECO:0000256" key="2">
    <source>
        <dbReference type="ARBA" id="ARBA00022723"/>
    </source>
</evidence>
<evidence type="ECO:0000256" key="3">
    <source>
        <dbReference type="ARBA" id="ARBA00023004"/>
    </source>
</evidence>
<sequence length="869" mass="96210">MNKNTISLTGLALSLLSPWTFAETVATGGNPAGTEIYQRGYLSQEQALESIELQEGYSLKLVLSDPDIKEPVAMAWDGNGVLYVVEMRTYMQDADATGEQKPTSRISRHEDVDGDGIYEKHSVFVDNLLLPRFVLPLDDRILVGITNTKDLWTYRDTDGDGVADEDVKVFEGGPRGGNMEHQASGMIWNIDNWLYCTYEPYRLRFVNGKMEKEVLPKGEGQWGLGKDNVGRIFYSRAGGERPAISFQQPMIYGPLELDPKLQEAPGFRNVYPIAAVPDVQGGLRRVGEHGGLNQFTGGGGQSIYRGDRLPEDLQGNLILPEPVGRLIRRAKVTREDGYSVVSNYYEEDEFVRSTDVNFRPLWSATSPDGAIMLIDMHRGIIQQGNWTRPGSYLRGVIDEWGLAENVGKGRIYRLEHTSYEPDVKPRMLDQSTSELVAHLSHPNGWWRDTAQKLIVLREDGASTIPALEKLAREGRSELGRLHALWTLEGLSAAKPELLLDALNDSSSIVRVAAVRISEPYLSRDHEVLAGAILGNSYLPKDIEMQLQVYNSIAYSATTQAKLVEFSAKLEKAKAEHPVFKRLAGMHREVATARAASAAMRARNKSFGEAMDRGKVAYEQLCFACHGADGKGVPMPGAAGQLLAPSFVGNPRVVGSDHTPIRTLLHGLTGDLDGKEYEGLMVGMGNNSDEWIADVVTYVRNSFGNEAPQTSPKTVAGLRSLHSKRTEPWTQSELEAIAPKPLSREGWKLTASHNQESLPEAIDGKGKTRYTTGVSQKKGMWVQVELPESTWLSGVKLDYGPSKNDGPEYYALYLSEDGKNWKKPVAVGKALQNKTDIFFAPQKARFAKIEITNATTRLYWSIHELELLGN</sequence>
<evidence type="ECO:0008006" key="10">
    <source>
        <dbReference type="Google" id="ProtNLM"/>
    </source>
</evidence>
<keyword evidence="3 4" id="KW-0408">Iron</keyword>
<dbReference type="PROSITE" id="PS51007">
    <property type="entry name" value="CYTC"/>
    <property type="match status" value="1"/>
</dbReference>
<dbReference type="GO" id="GO:0009055">
    <property type="term" value="F:electron transfer activity"/>
    <property type="evidence" value="ECO:0007669"/>
    <property type="project" value="InterPro"/>
</dbReference>
<dbReference type="InterPro" id="IPR000421">
    <property type="entry name" value="FA58C"/>
</dbReference>
<organism evidence="8 9">
    <name type="scientific">Roseibacillus persicicus</name>
    <dbReference type="NCBI Taxonomy" id="454148"/>
    <lineage>
        <taxon>Bacteria</taxon>
        <taxon>Pseudomonadati</taxon>
        <taxon>Verrucomicrobiota</taxon>
        <taxon>Verrucomicrobiia</taxon>
        <taxon>Verrucomicrobiales</taxon>
        <taxon>Verrucomicrobiaceae</taxon>
        <taxon>Roseibacillus</taxon>
    </lineage>
</organism>
<evidence type="ECO:0000256" key="1">
    <source>
        <dbReference type="ARBA" id="ARBA00022617"/>
    </source>
</evidence>
<evidence type="ECO:0000259" key="7">
    <source>
        <dbReference type="PROSITE" id="PS51007"/>
    </source>
</evidence>
<accession>A0A918TQ25</accession>
<dbReference type="Gene3D" id="1.25.10.10">
    <property type="entry name" value="Leucine-rich Repeat Variant"/>
    <property type="match status" value="1"/>
</dbReference>
<keyword evidence="2 4" id="KW-0479">Metal-binding</keyword>
<proteinExistence type="predicted"/>
<evidence type="ECO:0000313" key="9">
    <source>
        <dbReference type="Proteomes" id="UP000644507"/>
    </source>
</evidence>
<dbReference type="PANTHER" id="PTHR33546:SF1">
    <property type="entry name" value="LARGE, MULTIFUNCTIONAL SECRETED PROTEIN"/>
    <property type="match status" value="1"/>
</dbReference>
<dbReference type="SUPFAM" id="SSF46626">
    <property type="entry name" value="Cytochrome c"/>
    <property type="match status" value="1"/>
</dbReference>
<evidence type="ECO:0000313" key="8">
    <source>
        <dbReference type="EMBL" id="GHC57164.1"/>
    </source>
</evidence>
<dbReference type="Gene3D" id="1.10.760.10">
    <property type="entry name" value="Cytochrome c-like domain"/>
    <property type="match status" value="1"/>
</dbReference>
<evidence type="ECO:0000259" key="6">
    <source>
        <dbReference type="PROSITE" id="PS50022"/>
    </source>
</evidence>
<dbReference type="PROSITE" id="PS50022">
    <property type="entry name" value="FA58C_3"/>
    <property type="match status" value="1"/>
</dbReference>
<evidence type="ECO:0000256" key="5">
    <source>
        <dbReference type="SAM" id="SignalP"/>
    </source>
</evidence>
<dbReference type="Pfam" id="PF23500">
    <property type="entry name" value="DUF7133"/>
    <property type="match status" value="1"/>
</dbReference>
<dbReference type="RefSeq" id="WP_189570390.1">
    <property type="nucleotide sequence ID" value="NZ_BMXI01000010.1"/>
</dbReference>
<name>A0A918TQ25_9BACT</name>
<dbReference type="SUPFAM" id="SSF49785">
    <property type="entry name" value="Galactose-binding domain-like"/>
    <property type="match status" value="1"/>
</dbReference>
<dbReference type="InterPro" id="IPR009056">
    <property type="entry name" value="Cyt_c-like_dom"/>
</dbReference>
<comment type="caution">
    <text evidence="8">The sequence shown here is derived from an EMBL/GenBank/DDBJ whole genome shotgun (WGS) entry which is preliminary data.</text>
</comment>
<reference evidence="8" key="1">
    <citation type="journal article" date="2014" name="Int. J. Syst. Evol. Microbiol.">
        <title>Complete genome sequence of Corynebacterium casei LMG S-19264T (=DSM 44701T), isolated from a smear-ripened cheese.</title>
        <authorList>
            <consortium name="US DOE Joint Genome Institute (JGI-PGF)"/>
            <person name="Walter F."/>
            <person name="Albersmeier A."/>
            <person name="Kalinowski J."/>
            <person name="Ruckert C."/>
        </authorList>
    </citation>
    <scope>NUCLEOTIDE SEQUENCE</scope>
    <source>
        <strain evidence="8">KCTC 12988</strain>
    </source>
</reference>